<evidence type="ECO:0000313" key="5">
    <source>
        <dbReference type="RefSeq" id="XP_033569228.1"/>
    </source>
</evidence>
<evidence type="ECO:0008006" key="6">
    <source>
        <dbReference type="Google" id="ProtNLM"/>
    </source>
</evidence>
<dbReference type="GO" id="GO:0016788">
    <property type="term" value="F:hydrolase activity, acting on ester bonds"/>
    <property type="evidence" value="ECO:0007669"/>
    <property type="project" value="InterPro"/>
</dbReference>
<sequence length="277" mass="32061">MRAFLLLSVGTTILAPIIHSTPIAPFISPDPKIHWASLGDSWATGVTWFKDIDYDEDYDELICCRRLKEAYAYQLSQNNDFFHVGKQVFKWPACSGLNFGDMEGQARRWLMCDEESFGTLWRRPKLTSRLRHDINDLAELLKQKIMEGVQRFKDTDHNGNSVYFVEISKSFDGHRFSENDHNITDQWDSIPTRDRTWIYLPPRPPWNDPWVVPAKRRKPVQQDIDDWVKQYPDSSIGTDGSGSNPDRPGIIMKTFHPKTLGFGSMADNIQKVVKDRL</sequence>
<evidence type="ECO:0000313" key="3">
    <source>
        <dbReference type="EMBL" id="KAF2802264.1"/>
    </source>
</evidence>
<dbReference type="Proteomes" id="UP000504636">
    <property type="component" value="Unplaced"/>
</dbReference>
<gene>
    <name evidence="3 5" type="ORF">BDZ99DRAFT_527634</name>
</gene>
<keyword evidence="2" id="KW-0732">Signal</keyword>
<reference evidence="3 5" key="1">
    <citation type="journal article" date="2020" name="Stud. Mycol.">
        <title>101 Dothideomycetes genomes: a test case for predicting lifestyles and emergence of pathogens.</title>
        <authorList>
            <person name="Haridas S."/>
            <person name="Albert R."/>
            <person name="Binder M."/>
            <person name="Bloem J."/>
            <person name="Labutti K."/>
            <person name="Salamov A."/>
            <person name="Andreopoulos B."/>
            <person name="Baker S."/>
            <person name="Barry K."/>
            <person name="Bills G."/>
            <person name="Bluhm B."/>
            <person name="Cannon C."/>
            <person name="Castanera R."/>
            <person name="Culley D."/>
            <person name="Daum C."/>
            <person name="Ezra D."/>
            <person name="Gonzalez J."/>
            <person name="Henrissat B."/>
            <person name="Kuo A."/>
            <person name="Liang C."/>
            <person name="Lipzen A."/>
            <person name="Lutzoni F."/>
            <person name="Magnuson J."/>
            <person name="Mondo S."/>
            <person name="Nolan M."/>
            <person name="Ohm R."/>
            <person name="Pangilinan J."/>
            <person name="Park H.-J."/>
            <person name="Ramirez L."/>
            <person name="Alfaro M."/>
            <person name="Sun H."/>
            <person name="Tritt A."/>
            <person name="Yoshinaga Y."/>
            <person name="Zwiers L.-H."/>
            <person name="Turgeon B."/>
            <person name="Goodwin S."/>
            <person name="Spatafora J."/>
            <person name="Crous P."/>
            <person name="Grigoriev I."/>
        </authorList>
    </citation>
    <scope>NUCLEOTIDE SEQUENCE</scope>
    <source>
        <strain evidence="3 5">CBS 304.34</strain>
    </source>
</reference>
<protein>
    <recommendedName>
        <fullName evidence="6">SGNH hydrolase</fullName>
    </recommendedName>
</protein>
<feature type="signal peptide" evidence="2">
    <location>
        <begin position="1"/>
        <end position="20"/>
    </location>
</feature>
<feature type="region of interest" description="Disordered" evidence="1">
    <location>
        <begin position="230"/>
        <end position="249"/>
    </location>
</feature>
<dbReference type="Gene3D" id="3.40.50.1110">
    <property type="entry name" value="SGNH hydrolase"/>
    <property type="match status" value="1"/>
</dbReference>
<organism evidence="3">
    <name type="scientific">Mytilinidion resinicola</name>
    <dbReference type="NCBI Taxonomy" id="574789"/>
    <lineage>
        <taxon>Eukaryota</taxon>
        <taxon>Fungi</taxon>
        <taxon>Dikarya</taxon>
        <taxon>Ascomycota</taxon>
        <taxon>Pezizomycotina</taxon>
        <taxon>Dothideomycetes</taxon>
        <taxon>Pleosporomycetidae</taxon>
        <taxon>Mytilinidiales</taxon>
        <taxon>Mytilinidiaceae</taxon>
        <taxon>Mytilinidion</taxon>
    </lineage>
</organism>
<evidence type="ECO:0000313" key="4">
    <source>
        <dbReference type="Proteomes" id="UP000504636"/>
    </source>
</evidence>
<keyword evidence="4" id="KW-1185">Reference proteome</keyword>
<feature type="chain" id="PRO_5044628818" description="SGNH hydrolase" evidence="2">
    <location>
        <begin position="21"/>
        <end position="277"/>
    </location>
</feature>
<dbReference type="SUPFAM" id="SSF52266">
    <property type="entry name" value="SGNH hydrolase"/>
    <property type="match status" value="1"/>
</dbReference>
<dbReference type="PANTHER" id="PTHR37981">
    <property type="entry name" value="LIPASE 2"/>
    <property type="match status" value="1"/>
</dbReference>
<reference evidence="5" key="3">
    <citation type="submission" date="2025-04" db="UniProtKB">
        <authorList>
            <consortium name="RefSeq"/>
        </authorList>
    </citation>
    <scope>IDENTIFICATION</scope>
    <source>
        <strain evidence="5">CBS 304.34</strain>
    </source>
</reference>
<dbReference type="InterPro" id="IPR037460">
    <property type="entry name" value="SEST-like"/>
</dbReference>
<reference evidence="5" key="2">
    <citation type="submission" date="2020-04" db="EMBL/GenBank/DDBJ databases">
        <authorList>
            <consortium name="NCBI Genome Project"/>
        </authorList>
    </citation>
    <scope>NUCLEOTIDE SEQUENCE</scope>
    <source>
        <strain evidence="5">CBS 304.34</strain>
    </source>
</reference>
<accession>A0A6A6Y2M9</accession>
<feature type="compositionally biased region" description="Polar residues" evidence="1">
    <location>
        <begin position="232"/>
        <end position="244"/>
    </location>
</feature>
<dbReference type="EMBL" id="MU003724">
    <property type="protein sequence ID" value="KAF2802264.1"/>
    <property type="molecule type" value="Genomic_DNA"/>
</dbReference>
<dbReference type="AlphaFoldDB" id="A0A6A6Y2M9"/>
<evidence type="ECO:0000256" key="2">
    <source>
        <dbReference type="SAM" id="SignalP"/>
    </source>
</evidence>
<dbReference type="PANTHER" id="PTHR37981:SF1">
    <property type="entry name" value="SGNH HYDROLASE-TYPE ESTERASE DOMAIN-CONTAINING PROTEIN"/>
    <property type="match status" value="1"/>
</dbReference>
<proteinExistence type="predicted"/>
<dbReference type="RefSeq" id="XP_033569228.1">
    <property type="nucleotide sequence ID" value="XM_033726282.1"/>
</dbReference>
<dbReference type="GeneID" id="54467175"/>
<dbReference type="OrthoDB" id="21678at2759"/>
<dbReference type="GO" id="GO:0006629">
    <property type="term" value="P:lipid metabolic process"/>
    <property type="evidence" value="ECO:0007669"/>
    <property type="project" value="TreeGrafter"/>
</dbReference>
<dbReference type="InterPro" id="IPR036514">
    <property type="entry name" value="SGNH_hydro_sf"/>
</dbReference>
<name>A0A6A6Y2M9_9PEZI</name>
<evidence type="ECO:0000256" key="1">
    <source>
        <dbReference type="SAM" id="MobiDB-lite"/>
    </source>
</evidence>